<name>A0A1I3C1U8_9LACT</name>
<accession>A0A1I3C1U8</accession>
<protein>
    <recommendedName>
        <fullName evidence="4">DUF1617 family protein</fullName>
    </recommendedName>
</protein>
<sequence>MKTIKLENKSIVPVFNFLQSVNLKANKASRGRTQFSKRLEEKNKEFNEALDEIRKEYFEIDENGELIIENDKYIYKDESQETEVNEKIKELNEEKFEIHFGEYSTKYENLFTALDNLEIELSGQDAFAYNELMDAYEANEDKEEEE</sequence>
<proteinExistence type="predicted"/>
<dbReference type="InterPro" id="IPR011675">
    <property type="entry name" value="DUF1617"/>
</dbReference>
<reference evidence="2 3" key="1">
    <citation type="submission" date="2016-10" db="EMBL/GenBank/DDBJ databases">
        <authorList>
            <person name="de Groot N.N."/>
        </authorList>
    </citation>
    <scope>NUCLEOTIDE SEQUENCE [LARGE SCALE GENOMIC DNA]</scope>
    <source>
        <strain evidence="2 3">DSM 27630</strain>
    </source>
</reference>
<keyword evidence="3" id="KW-1185">Reference proteome</keyword>
<evidence type="ECO:0000256" key="1">
    <source>
        <dbReference type="SAM" id="Coils"/>
    </source>
</evidence>
<dbReference type="RefSeq" id="WP_092092101.1">
    <property type="nucleotide sequence ID" value="NZ_FOQE01000012.1"/>
</dbReference>
<organism evidence="2 3">
    <name type="scientific">Pisciglobus halotolerans</name>
    <dbReference type="NCBI Taxonomy" id="745365"/>
    <lineage>
        <taxon>Bacteria</taxon>
        <taxon>Bacillati</taxon>
        <taxon>Bacillota</taxon>
        <taxon>Bacilli</taxon>
        <taxon>Lactobacillales</taxon>
        <taxon>Carnobacteriaceae</taxon>
    </lineage>
</organism>
<evidence type="ECO:0008006" key="4">
    <source>
        <dbReference type="Google" id="ProtNLM"/>
    </source>
</evidence>
<gene>
    <name evidence="2" type="ORF">SAMN04489868_11229</name>
</gene>
<dbReference type="Pfam" id="PF07761">
    <property type="entry name" value="DUF1617"/>
    <property type="match status" value="1"/>
</dbReference>
<dbReference type="EMBL" id="FOQE01000012">
    <property type="protein sequence ID" value="SFH68537.1"/>
    <property type="molecule type" value="Genomic_DNA"/>
</dbReference>
<dbReference type="AlphaFoldDB" id="A0A1I3C1U8"/>
<dbReference type="OrthoDB" id="2296783at2"/>
<evidence type="ECO:0000313" key="2">
    <source>
        <dbReference type="EMBL" id="SFH68537.1"/>
    </source>
</evidence>
<keyword evidence="1" id="KW-0175">Coiled coil</keyword>
<evidence type="ECO:0000313" key="3">
    <source>
        <dbReference type="Proteomes" id="UP000198668"/>
    </source>
</evidence>
<dbReference type="Proteomes" id="UP000198668">
    <property type="component" value="Unassembled WGS sequence"/>
</dbReference>
<feature type="coiled-coil region" evidence="1">
    <location>
        <begin position="32"/>
        <end position="63"/>
    </location>
</feature>